<name>A0A6A6G3A4_9PEZI</name>
<evidence type="ECO:0000313" key="5">
    <source>
        <dbReference type="Proteomes" id="UP000799538"/>
    </source>
</evidence>
<gene>
    <name evidence="4" type="ORF">BDZ85DRAFT_33069</name>
</gene>
<dbReference type="Gene3D" id="3.40.50.1580">
    <property type="entry name" value="Nucleoside phosphorylase domain"/>
    <property type="match status" value="1"/>
</dbReference>
<protein>
    <recommendedName>
        <fullName evidence="3">NACHT domain-containing protein</fullName>
    </recommendedName>
</protein>
<dbReference type="InterPro" id="IPR027417">
    <property type="entry name" value="P-loop_NTPase"/>
</dbReference>
<keyword evidence="5" id="KW-1185">Reference proteome</keyword>
<dbReference type="InterPro" id="IPR007111">
    <property type="entry name" value="NACHT_NTPase"/>
</dbReference>
<evidence type="ECO:0000256" key="2">
    <source>
        <dbReference type="PROSITE-ProRule" id="PRU00023"/>
    </source>
</evidence>
<feature type="repeat" description="ANK" evidence="2">
    <location>
        <begin position="925"/>
        <end position="957"/>
    </location>
</feature>
<dbReference type="SUPFAM" id="SSF53167">
    <property type="entry name" value="Purine and uridine phosphorylases"/>
    <property type="match status" value="1"/>
</dbReference>
<dbReference type="Gene3D" id="3.40.50.300">
    <property type="entry name" value="P-loop containing nucleotide triphosphate hydrolases"/>
    <property type="match status" value="1"/>
</dbReference>
<dbReference type="GO" id="GO:0003824">
    <property type="term" value="F:catalytic activity"/>
    <property type="evidence" value="ECO:0007669"/>
    <property type="project" value="InterPro"/>
</dbReference>
<dbReference type="InterPro" id="IPR002110">
    <property type="entry name" value="Ankyrin_rpt"/>
</dbReference>
<dbReference type="InterPro" id="IPR056884">
    <property type="entry name" value="NPHP3-like_N"/>
</dbReference>
<dbReference type="PROSITE" id="PS50297">
    <property type="entry name" value="ANK_REP_REGION"/>
    <property type="match status" value="2"/>
</dbReference>
<feature type="repeat" description="ANK" evidence="2">
    <location>
        <begin position="896"/>
        <end position="925"/>
    </location>
</feature>
<dbReference type="PANTHER" id="PTHR46082:SF11">
    <property type="entry name" value="AAA+ ATPASE DOMAIN-CONTAINING PROTEIN-RELATED"/>
    <property type="match status" value="1"/>
</dbReference>
<sequence>MKQLRPEDYQIGWVCPLKVEYLAAKCMLDELHEGFAQPESDHNVYELGEIHKHNVVLCRLSTTGNTITASSVTHMRRTFPNLKFALLVGIGGGVPTITSNGEIRLGHVVVGKPTGSHSGCIQYDSGKAKRGLFERTGYIPAPPRILTNAANKVEEMLEWEGPDALLDNVKLVKKIPNPQARKQFEYPGGYEDRLFPSNVQHVKEQLECEDAGCDLSTYVPRPKTAGSSGAFVLHMGTIATGNAVIKDAYLRDTLSRNDGIICFEMEAAGALTSIECLVVRGISDYCDSHKNDRWQGFASINAAAFAREVLRKLPIDSVKQYQSDLQDLSTHVQELKVSVAIGQRKYESKSILDWLCPSDTSGIHNNALETHHPGTGEWIFNHESYISWITTQGSFLWLSGRLGSGKTTLVSYITNHLACTGNRVVYHYFRHGDASERGAYSDVLRSLCAQLFTLTTKSPASVHEAYSQHAEGIRRPSTITLVKLLDDLLESSEEVFIILDALDETSEDPRHQIDQWISGFIAHRKPRAHLLVTCRDPYEATRAFTHVVDEFETLQMKAKLLLPDLSSLLTTWCEQQLSSRNNDTLWNEENLQLIVEVIQNGPEDMFQWVVSYLKILEKCRTVRELQKELGSVPLDLIQLYRRVLERMTSPREIKLVQLLAAFGKAMSFDEARDALATHCTDQNNRRRFHIDDRLLDADIESMCPALLTVIKDHTSDKRTIRLGHLSIKEFFDRGNAEDLVGFDKATMKGVLVGTCLTYLLDLESTDIAQQNDVDRPFLHWASSNWFEHAADAAASSPEVLIMLEELFTDSPVAYQTWLHFSNPDGVQHPLSHLLDSTQERSNAAESSSQAAGVNTSFRGVTQDPLYLAALAGLTPVIKILMAKEVQFSSPSGWYGSPLVAACARGHKEVVEILLSAGYDVDQKTYYGTPLCAAAANGHLHIVKLLIGKGADPDAVRTVTTFVPAWSPVQPVMTYFPGSYQVNVDKSAVVHRETQKLDDFSRYIPLRTGWRGLPKLSLIEHNMYTGRFKLELSPEDLRNDSGECTLPGIILGTPLCAAAWGGHLSIVKFLLSNSASTSRLTGYFADPLIAAVASGEIDVVRYLITNYGISTSVSAFARCWSSSRHRDGRTWSSFV</sequence>
<dbReference type="Gene3D" id="1.25.40.20">
    <property type="entry name" value="Ankyrin repeat-containing domain"/>
    <property type="match status" value="2"/>
</dbReference>
<dbReference type="AlphaFoldDB" id="A0A6A6G3A4"/>
<organism evidence="4 5">
    <name type="scientific">Elsinoe ampelina</name>
    <dbReference type="NCBI Taxonomy" id="302913"/>
    <lineage>
        <taxon>Eukaryota</taxon>
        <taxon>Fungi</taxon>
        <taxon>Dikarya</taxon>
        <taxon>Ascomycota</taxon>
        <taxon>Pezizomycotina</taxon>
        <taxon>Dothideomycetes</taxon>
        <taxon>Dothideomycetidae</taxon>
        <taxon>Myriangiales</taxon>
        <taxon>Elsinoaceae</taxon>
        <taxon>Elsinoe</taxon>
    </lineage>
</organism>
<dbReference type="InterPro" id="IPR053137">
    <property type="entry name" value="NLR-like"/>
</dbReference>
<dbReference type="Pfam" id="PF12796">
    <property type="entry name" value="Ank_2"/>
    <property type="match status" value="2"/>
</dbReference>
<evidence type="ECO:0000256" key="1">
    <source>
        <dbReference type="ARBA" id="ARBA00022737"/>
    </source>
</evidence>
<keyword evidence="1" id="KW-0677">Repeat</keyword>
<accession>A0A6A6G3A4</accession>
<evidence type="ECO:0000313" key="4">
    <source>
        <dbReference type="EMBL" id="KAF2220206.1"/>
    </source>
</evidence>
<dbReference type="Pfam" id="PF24883">
    <property type="entry name" value="NPHP3_N"/>
    <property type="match status" value="1"/>
</dbReference>
<dbReference type="PROSITE" id="PS50088">
    <property type="entry name" value="ANK_REPEAT"/>
    <property type="match status" value="2"/>
</dbReference>
<dbReference type="InterPro" id="IPR036770">
    <property type="entry name" value="Ankyrin_rpt-contain_sf"/>
</dbReference>
<dbReference type="EMBL" id="ML992513">
    <property type="protein sequence ID" value="KAF2220206.1"/>
    <property type="molecule type" value="Genomic_DNA"/>
</dbReference>
<dbReference type="OrthoDB" id="1577640at2759"/>
<dbReference type="PROSITE" id="PS50837">
    <property type="entry name" value="NACHT"/>
    <property type="match status" value="1"/>
</dbReference>
<evidence type="ECO:0000259" key="3">
    <source>
        <dbReference type="PROSITE" id="PS50837"/>
    </source>
</evidence>
<dbReference type="SUPFAM" id="SSF52540">
    <property type="entry name" value="P-loop containing nucleoside triphosphate hydrolases"/>
    <property type="match status" value="1"/>
</dbReference>
<dbReference type="SUPFAM" id="SSF48403">
    <property type="entry name" value="Ankyrin repeat"/>
    <property type="match status" value="2"/>
</dbReference>
<keyword evidence="2" id="KW-0040">ANK repeat</keyword>
<dbReference type="SMART" id="SM00248">
    <property type="entry name" value="ANK"/>
    <property type="match status" value="5"/>
</dbReference>
<dbReference type="Proteomes" id="UP000799538">
    <property type="component" value="Unassembled WGS sequence"/>
</dbReference>
<reference evidence="5" key="1">
    <citation type="journal article" date="2020" name="Stud. Mycol.">
        <title>101 Dothideomycetes genomes: A test case for predicting lifestyles and emergence of pathogens.</title>
        <authorList>
            <person name="Haridas S."/>
            <person name="Albert R."/>
            <person name="Binder M."/>
            <person name="Bloem J."/>
            <person name="LaButti K."/>
            <person name="Salamov A."/>
            <person name="Andreopoulos B."/>
            <person name="Baker S."/>
            <person name="Barry K."/>
            <person name="Bills G."/>
            <person name="Bluhm B."/>
            <person name="Cannon C."/>
            <person name="Castanera R."/>
            <person name="Culley D."/>
            <person name="Daum C."/>
            <person name="Ezra D."/>
            <person name="Gonzalez J."/>
            <person name="Henrissat B."/>
            <person name="Kuo A."/>
            <person name="Liang C."/>
            <person name="Lipzen A."/>
            <person name="Lutzoni F."/>
            <person name="Magnuson J."/>
            <person name="Mondo S."/>
            <person name="Nolan M."/>
            <person name="Ohm R."/>
            <person name="Pangilinan J."/>
            <person name="Park H.-J."/>
            <person name="Ramirez L."/>
            <person name="Alfaro M."/>
            <person name="Sun H."/>
            <person name="Tritt A."/>
            <person name="Yoshinaga Y."/>
            <person name="Zwiers L.-H."/>
            <person name="Turgeon B."/>
            <person name="Goodwin S."/>
            <person name="Spatafora J."/>
            <person name="Crous P."/>
            <person name="Grigoriev I."/>
        </authorList>
    </citation>
    <scope>NUCLEOTIDE SEQUENCE [LARGE SCALE GENOMIC DNA]</scope>
    <source>
        <strain evidence="5">CECT 20119</strain>
    </source>
</reference>
<feature type="domain" description="NACHT" evidence="3">
    <location>
        <begin position="394"/>
        <end position="535"/>
    </location>
</feature>
<dbReference type="GO" id="GO:0009116">
    <property type="term" value="P:nucleoside metabolic process"/>
    <property type="evidence" value="ECO:0007669"/>
    <property type="project" value="InterPro"/>
</dbReference>
<dbReference type="InterPro" id="IPR035994">
    <property type="entry name" value="Nucleoside_phosphorylase_sf"/>
</dbReference>
<dbReference type="PANTHER" id="PTHR46082">
    <property type="entry name" value="ATP/GTP-BINDING PROTEIN-RELATED"/>
    <property type="match status" value="1"/>
</dbReference>
<proteinExistence type="predicted"/>